<gene>
    <name evidence="1" type="ORF">BWK72_17425</name>
</gene>
<dbReference type="EMBL" id="MTEI01000017">
    <property type="protein sequence ID" value="OQW86397.1"/>
    <property type="molecule type" value="Genomic_DNA"/>
</dbReference>
<evidence type="ECO:0000313" key="1">
    <source>
        <dbReference type="EMBL" id="OQW86397.1"/>
    </source>
</evidence>
<dbReference type="AlphaFoldDB" id="A0A1W9KQA7"/>
<comment type="caution">
    <text evidence="1">The sequence shown here is derived from an EMBL/GenBank/DDBJ whole genome shotgun (WGS) entry which is preliminary data.</text>
</comment>
<dbReference type="Proteomes" id="UP000192505">
    <property type="component" value="Unassembled WGS sequence"/>
</dbReference>
<reference evidence="1 2" key="1">
    <citation type="submission" date="2017-01" db="EMBL/GenBank/DDBJ databases">
        <title>Novel large sulfur bacteria in the metagenomes of groundwater-fed chemosynthetic microbial mats in the Lake Huron basin.</title>
        <authorList>
            <person name="Sharrar A.M."/>
            <person name="Flood B.E."/>
            <person name="Bailey J.V."/>
            <person name="Jones D.S."/>
            <person name="Biddanda B."/>
            <person name="Ruberg S.A."/>
            <person name="Marcus D.N."/>
            <person name="Dick G.J."/>
        </authorList>
    </citation>
    <scope>NUCLEOTIDE SEQUENCE [LARGE SCALE GENOMIC DNA]</scope>
    <source>
        <strain evidence="1">A7</strain>
    </source>
</reference>
<proteinExistence type="predicted"/>
<name>A0A1W9KQA7_9BURK</name>
<accession>A0A1W9KQA7</accession>
<organism evidence="1 2">
    <name type="scientific">Rhodoferax ferrireducens</name>
    <dbReference type="NCBI Taxonomy" id="192843"/>
    <lineage>
        <taxon>Bacteria</taxon>
        <taxon>Pseudomonadati</taxon>
        <taxon>Pseudomonadota</taxon>
        <taxon>Betaproteobacteria</taxon>
        <taxon>Burkholderiales</taxon>
        <taxon>Comamonadaceae</taxon>
        <taxon>Rhodoferax</taxon>
    </lineage>
</organism>
<sequence length="218" mass="24259">MKPPPKLRPAIEKRLSLPRYGELLKAVESALTNQYPEDAIDFWDFALGLRDSWNSMARAPENEVKKTVAELADLVQALARKLVAFSPEIRTLRGHTIAEIGALLSDDLITYARSLSEENAPTEAMQSRPRSMALKSAERTYLARALTHFLLEIGTVSGNAVSKRSALVAMTVNALLDIGSEDEFDAKDVEDLTDDIVQSYRKKCLNKQTARNRWNSPG</sequence>
<evidence type="ECO:0000313" key="2">
    <source>
        <dbReference type="Proteomes" id="UP000192505"/>
    </source>
</evidence>
<protein>
    <submittedName>
        <fullName evidence="1">Uncharacterized protein</fullName>
    </submittedName>
</protein>